<sequence length="419" mass="47953">MGDVDKEKDIDRKSYTWKDLHSDLHNWAIYDSKQHIIVFKELKMENGEDDLVFGELEKNISVHVIVKDKNNRKPMGHLNKSLNCYANSVLQCLKATESFSKYLSGDDYGKTCPEEGDLCVSCCLRRYLLEDLQSSTAFLPTMILNRLEDLGDDFKNNRLGSQFSADEFLCAILSKFPAEKHPKNIDIYEQLFSGTLLTEHVCECGFKKAGETRDFQMLEIPIKLEDQVGFKSLKECMDAFTMKKPLNSRCEGCSLHKKSEETRIVACPEILIICLGRPVGTGEGSTKLVHDVDCPMDFDFSPYVSANGGVEQKYDLYGVIHHRQYGPKGGHYWCFTKYNGEWYEINDERVTSITKEGVEKKTKKVISFSIKGKWENILNHMASVQLKTTSQDGRTLIPYFSGPHLMKVWSQRLKYLNYG</sequence>
<keyword evidence="10" id="KW-1185">Reference proteome</keyword>
<name>A0A9R0Y2J8_TRITD</name>
<dbReference type="InterPro" id="IPR050164">
    <property type="entry name" value="Peptidase_C19"/>
</dbReference>
<dbReference type="InterPro" id="IPR038765">
    <property type="entry name" value="Papain-like_cys_pep_sf"/>
</dbReference>
<evidence type="ECO:0000313" key="10">
    <source>
        <dbReference type="Proteomes" id="UP000324705"/>
    </source>
</evidence>
<evidence type="ECO:0000256" key="3">
    <source>
        <dbReference type="ARBA" id="ARBA00012759"/>
    </source>
</evidence>
<protein>
    <recommendedName>
        <fullName evidence="3">ubiquitinyl hydrolase 1</fullName>
        <ecNumber evidence="3">3.4.19.12</ecNumber>
    </recommendedName>
</protein>
<evidence type="ECO:0000256" key="5">
    <source>
        <dbReference type="ARBA" id="ARBA00022786"/>
    </source>
</evidence>
<dbReference type="PROSITE" id="PS50235">
    <property type="entry name" value="USP_3"/>
    <property type="match status" value="1"/>
</dbReference>
<evidence type="ECO:0000256" key="1">
    <source>
        <dbReference type="ARBA" id="ARBA00000707"/>
    </source>
</evidence>
<dbReference type="InterPro" id="IPR001394">
    <property type="entry name" value="Peptidase_C19_UCH"/>
</dbReference>
<feature type="domain" description="USP" evidence="8">
    <location>
        <begin position="75"/>
        <end position="371"/>
    </location>
</feature>
<evidence type="ECO:0000256" key="4">
    <source>
        <dbReference type="ARBA" id="ARBA00022670"/>
    </source>
</evidence>
<dbReference type="GO" id="GO:0006508">
    <property type="term" value="P:proteolysis"/>
    <property type="evidence" value="ECO:0007669"/>
    <property type="project" value="UniProtKB-KW"/>
</dbReference>
<dbReference type="PANTHER" id="PTHR24006:SF758">
    <property type="entry name" value="UBIQUITIN CARBOXYL-TERMINAL HYDROLASE 36"/>
    <property type="match status" value="1"/>
</dbReference>
<dbReference type="EC" id="3.4.19.12" evidence="3"/>
<keyword evidence="6" id="KW-0378">Hydrolase</keyword>
<gene>
    <name evidence="9" type="ORF">TRITD_6Av1G142680</name>
</gene>
<reference evidence="9 10" key="1">
    <citation type="submission" date="2017-09" db="EMBL/GenBank/DDBJ databases">
        <authorList>
            <consortium name="International Durum Wheat Genome Sequencing Consortium (IDWGSC)"/>
            <person name="Milanesi L."/>
        </authorList>
    </citation>
    <scope>NUCLEOTIDE SEQUENCE [LARGE SCALE GENOMIC DNA]</scope>
    <source>
        <strain evidence="10">cv. Svevo</strain>
    </source>
</reference>
<dbReference type="Proteomes" id="UP000324705">
    <property type="component" value="Chromosome 6A"/>
</dbReference>
<dbReference type="EMBL" id="LT934121">
    <property type="protein sequence ID" value="VAI47035.1"/>
    <property type="molecule type" value="Genomic_DNA"/>
</dbReference>
<dbReference type="Pfam" id="PF00443">
    <property type="entry name" value="UCH"/>
    <property type="match status" value="1"/>
</dbReference>
<dbReference type="AlphaFoldDB" id="A0A9R0Y2J8"/>
<dbReference type="GO" id="GO:0004843">
    <property type="term" value="F:cysteine-type deubiquitinase activity"/>
    <property type="evidence" value="ECO:0007669"/>
    <property type="project" value="UniProtKB-EC"/>
</dbReference>
<dbReference type="SUPFAM" id="SSF54001">
    <property type="entry name" value="Cysteine proteinases"/>
    <property type="match status" value="1"/>
</dbReference>
<dbReference type="Gramene" id="TRITD6Av1G142680.5">
    <property type="protein sequence ID" value="TRITD6Av1G142680.5"/>
    <property type="gene ID" value="TRITD6Av1G142680"/>
</dbReference>
<comment type="similarity">
    <text evidence="2">Belongs to the peptidase C19 family.</text>
</comment>
<accession>A0A9R0Y2J8</accession>
<dbReference type="PANTHER" id="PTHR24006">
    <property type="entry name" value="UBIQUITIN CARBOXYL-TERMINAL HYDROLASE"/>
    <property type="match status" value="1"/>
</dbReference>
<dbReference type="InterPro" id="IPR028889">
    <property type="entry name" value="USP"/>
</dbReference>
<evidence type="ECO:0000256" key="6">
    <source>
        <dbReference type="ARBA" id="ARBA00022801"/>
    </source>
</evidence>
<dbReference type="Gene3D" id="3.90.70.10">
    <property type="entry name" value="Cysteine proteinases"/>
    <property type="match status" value="1"/>
</dbReference>
<keyword evidence="4" id="KW-0645">Protease</keyword>
<evidence type="ECO:0000256" key="7">
    <source>
        <dbReference type="ARBA" id="ARBA00022807"/>
    </source>
</evidence>
<evidence type="ECO:0000259" key="8">
    <source>
        <dbReference type="PROSITE" id="PS50235"/>
    </source>
</evidence>
<proteinExistence type="inferred from homology"/>
<keyword evidence="5" id="KW-0833">Ubl conjugation pathway</keyword>
<dbReference type="OMA" id="CHSEEME"/>
<dbReference type="GO" id="GO:0005829">
    <property type="term" value="C:cytosol"/>
    <property type="evidence" value="ECO:0007669"/>
    <property type="project" value="TreeGrafter"/>
</dbReference>
<evidence type="ECO:0000256" key="2">
    <source>
        <dbReference type="ARBA" id="ARBA00009085"/>
    </source>
</evidence>
<comment type="catalytic activity">
    <reaction evidence="1">
        <text>Thiol-dependent hydrolysis of ester, thioester, amide, peptide and isopeptide bonds formed by the C-terminal Gly of ubiquitin (a 76-residue protein attached to proteins as an intracellular targeting signal).</text>
        <dbReference type="EC" id="3.4.19.12"/>
    </reaction>
</comment>
<keyword evidence="7" id="KW-0788">Thiol protease</keyword>
<organism evidence="9 10">
    <name type="scientific">Triticum turgidum subsp. durum</name>
    <name type="common">Durum wheat</name>
    <name type="synonym">Triticum durum</name>
    <dbReference type="NCBI Taxonomy" id="4567"/>
    <lineage>
        <taxon>Eukaryota</taxon>
        <taxon>Viridiplantae</taxon>
        <taxon>Streptophyta</taxon>
        <taxon>Embryophyta</taxon>
        <taxon>Tracheophyta</taxon>
        <taxon>Spermatophyta</taxon>
        <taxon>Magnoliopsida</taxon>
        <taxon>Liliopsida</taxon>
        <taxon>Poales</taxon>
        <taxon>Poaceae</taxon>
        <taxon>BOP clade</taxon>
        <taxon>Pooideae</taxon>
        <taxon>Triticodae</taxon>
        <taxon>Triticeae</taxon>
        <taxon>Triticinae</taxon>
        <taxon>Triticum</taxon>
    </lineage>
</organism>
<dbReference type="GO" id="GO:0005634">
    <property type="term" value="C:nucleus"/>
    <property type="evidence" value="ECO:0007669"/>
    <property type="project" value="TreeGrafter"/>
</dbReference>
<dbReference type="GO" id="GO:0016579">
    <property type="term" value="P:protein deubiquitination"/>
    <property type="evidence" value="ECO:0007669"/>
    <property type="project" value="InterPro"/>
</dbReference>
<evidence type="ECO:0000313" key="9">
    <source>
        <dbReference type="EMBL" id="VAI47035.1"/>
    </source>
</evidence>